<keyword evidence="4" id="KW-1185">Reference proteome</keyword>
<dbReference type="InterPro" id="IPR011672">
    <property type="entry name" value="DUF1614"/>
</dbReference>
<feature type="transmembrane region" description="Helical" evidence="2">
    <location>
        <begin position="138"/>
        <end position="156"/>
    </location>
</feature>
<dbReference type="EMBL" id="FUWM01000008">
    <property type="protein sequence ID" value="SJZ54429.1"/>
    <property type="molecule type" value="Genomic_DNA"/>
</dbReference>
<accession>A0A1T4LHZ9</accession>
<feature type="transmembrane region" description="Helical" evidence="2">
    <location>
        <begin position="168"/>
        <end position="188"/>
    </location>
</feature>
<evidence type="ECO:0000256" key="2">
    <source>
        <dbReference type="SAM" id="Phobius"/>
    </source>
</evidence>
<dbReference type="Pfam" id="PF07758">
    <property type="entry name" value="DUF1614"/>
    <property type="match status" value="1"/>
</dbReference>
<feature type="transmembrane region" description="Helical" evidence="2">
    <location>
        <begin position="113"/>
        <end position="131"/>
    </location>
</feature>
<proteinExistence type="predicted"/>
<feature type="region of interest" description="Disordered" evidence="1">
    <location>
        <begin position="197"/>
        <end position="224"/>
    </location>
</feature>
<keyword evidence="2" id="KW-0812">Transmembrane</keyword>
<dbReference type="AlphaFoldDB" id="A0A1T4LHZ9"/>
<dbReference type="RefSeq" id="WP_078809637.1">
    <property type="nucleotide sequence ID" value="NZ_FUWM01000008.1"/>
</dbReference>
<dbReference type="OrthoDB" id="1679952at2"/>
<name>A0A1T4LHZ9_9FIRM</name>
<dbReference type="STRING" id="142842.SAMN02745118_01152"/>
<keyword evidence="2" id="KW-0472">Membrane</keyword>
<reference evidence="4" key="1">
    <citation type="submission" date="2017-02" db="EMBL/GenBank/DDBJ databases">
        <authorList>
            <person name="Varghese N."/>
            <person name="Submissions S."/>
        </authorList>
    </citation>
    <scope>NUCLEOTIDE SEQUENCE [LARGE SCALE GENOMIC DNA]</scope>
    <source>
        <strain evidence="4">ATCC BAA-73</strain>
    </source>
</reference>
<evidence type="ECO:0000256" key="1">
    <source>
        <dbReference type="SAM" id="MobiDB-lite"/>
    </source>
</evidence>
<dbReference type="Proteomes" id="UP000190625">
    <property type="component" value="Unassembled WGS sequence"/>
</dbReference>
<protein>
    <submittedName>
        <fullName evidence="3">Uncharacterized membrane protein</fullName>
    </submittedName>
</protein>
<feature type="transmembrane region" description="Helical" evidence="2">
    <location>
        <begin position="6"/>
        <end position="24"/>
    </location>
</feature>
<feature type="transmembrane region" description="Helical" evidence="2">
    <location>
        <begin position="33"/>
        <end position="51"/>
    </location>
</feature>
<evidence type="ECO:0000313" key="4">
    <source>
        <dbReference type="Proteomes" id="UP000190625"/>
    </source>
</evidence>
<feature type="transmembrane region" description="Helical" evidence="2">
    <location>
        <begin position="87"/>
        <end position="107"/>
    </location>
</feature>
<gene>
    <name evidence="3" type="ORF">SAMN02745118_01152</name>
</gene>
<organism evidence="3 4">
    <name type="scientific">Selenihalanaerobacter shriftii</name>
    <dbReference type="NCBI Taxonomy" id="142842"/>
    <lineage>
        <taxon>Bacteria</taxon>
        <taxon>Bacillati</taxon>
        <taxon>Bacillota</taxon>
        <taxon>Clostridia</taxon>
        <taxon>Halanaerobiales</taxon>
        <taxon>Halobacteroidaceae</taxon>
        <taxon>Selenihalanaerobacter</taxon>
    </lineage>
</organism>
<sequence length="248" mass="27058">MPLGVIVLVVMAVLIYFGFAQRILDRMYLTDKQALLFIGLMVVGSFIDIPITTAPAISINIGGALLPVVLAIYVLSKADSTQEWLRTIFSIVVTGGVIYALTKIYQFEEGHTLLDPSYIFAIVAGVTAYITSRSRRNAFISGTLGFLLYDLIHVWNITFGGVPGQADIGGAGALDTIVTSGFIAVLLAEVVGESRERLQGGTAHKEHNDRGRDEDSGEDEKKLDNVEYADFLSGKIKKRKKKRGEDDE</sequence>
<keyword evidence="2" id="KW-1133">Transmembrane helix</keyword>
<evidence type="ECO:0000313" key="3">
    <source>
        <dbReference type="EMBL" id="SJZ54429.1"/>
    </source>
</evidence>
<feature type="transmembrane region" description="Helical" evidence="2">
    <location>
        <begin position="57"/>
        <end position="75"/>
    </location>
</feature>